<evidence type="ECO:0000256" key="5">
    <source>
        <dbReference type="ARBA" id="ARBA00022691"/>
    </source>
</evidence>
<organism evidence="7 8">
    <name type="scientific">Chitinophaga barathri</name>
    <dbReference type="NCBI Taxonomy" id="1647451"/>
    <lineage>
        <taxon>Bacteria</taxon>
        <taxon>Pseudomonadati</taxon>
        <taxon>Bacteroidota</taxon>
        <taxon>Chitinophagia</taxon>
        <taxon>Chitinophagales</taxon>
        <taxon>Chitinophagaceae</taxon>
        <taxon>Chitinophaga</taxon>
    </lineage>
</organism>
<name>A0A3N4MQL0_9BACT</name>
<dbReference type="PANTHER" id="PTHR43648">
    <property type="entry name" value="ELECTRON TRANSFER FLAVOPROTEIN BETA SUBUNIT LYSINE METHYLTRANSFERASE"/>
    <property type="match status" value="1"/>
</dbReference>
<accession>A0A3N4MQL0</accession>
<dbReference type="Proteomes" id="UP000279089">
    <property type="component" value="Unassembled WGS sequence"/>
</dbReference>
<comment type="caution">
    <text evidence="7">The sequence shown here is derived from an EMBL/GenBank/DDBJ whole genome shotgun (WGS) entry which is preliminary data.</text>
</comment>
<dbReference type="GO" id="GO:0008276">
    <property type="term" value="F:protein methyltransferase activity"/>
    <property type="evidence" value="ECO:0007669"/>
    <property type="project" value="UniProtKB-UniRule"/>
</dbReference>
<keyword evidence="7" id="KW-0687">Ribonucleoprotein</keyword>
<comment type="function">
    <text evidence="6">Methylates ribosomal protein L11.</text>
</comment>
<dbReference type="OrthoDB" id="9785995at2"/>
<reference evidence="8" key="1">
    <citation type="submission" date="2018-11" db="EMBL/GenBank/DDBJ databases">
        <title>Chitinophaga lutea sp.nov., isolate from arsenic contaminated soil.</title>
        <authorList>
            <person name="Zong Y."/>
        </authorList>
    </citation>
    <scope>NUCLEOTIDE SEQUENCE [LARGE SCALE GENOMIC DNA]</scope>
    <source>
        <strain evidence="8">YLT18</strain>
    </source>
</reference>
<dbReference type="RefSeq" id="WP_120515453.1">
    <property type="nucleotide sequence ID" value="NZ_QXZY01000003.1"/>
</dbReference>
<evidence type="ECO:0000256" key="2">
    <source>
        <dbReference type="ARBA" id="ARBA00022490"/>
    </source>
</evidence>
<gene>
    <name evidence="6" type="primary">prmA</name>
    <name evidence="7" type="ORF">EG028_04270</name>
</gene>
<keyword evidence="7" id="KW-0689">Ribosomal protein</keyword>
<dbReference type="EC" id="2.1.1.-" evidence="6"/>
<evidence type="ECO:0000256" key="3">
    <source>
        <dbReference type="ARBA" id="ARBA00022603"/>
    </source>
</evidence>
<evidence type="ECO:0000256" key="6">
    <source>
        <dbReference type="HAMAP-Rule" id="MF_00735"/>
    </source>
</evidence>
<dbReference type="CDD" id="cd02440">
    <property type="entry name" value="AdoMet_MTases"/>
    <property type="match status" value="1"/>
</dbReference>
<feature type="binding site" evidence="6">
    <location>
        <position position="123"/>
    </location>
    <ligand>
        <name>S-adenosyl-L-methionine</name>
        <dbReference type="ChEBI" id="CHEBI:59789"/>
    </ligand>
</feature>
<comment type="similarity">
    <text evidence="1 6">Belongs to the methyltransferase superfamily. PrmA family.</text>
</comment>
<feature type="binding site" evidence="6">
    <location>
        <position position="144"/>
    </location>
    <ligand>
        <name>S-adenosyl-L-methionine</name>
        <dbReference type="ChEBI" id="CHEBI:59789"/>
    </ligand>
</feature>
<dbReference type="Gene3D" id="3.40.50.150">
    <property type="entry name" value="Vaccinia Virus protein VP39"/>
    <property type="match status" value="1"/>
</dbReference>
<comment type="subcellular location">
    <subcellularLocation>
        <location evidence="6">Cytoplasm</location>
    </subcellularLocation>
</comment>
<feature type="binding site" evidence="6">
    <location>
        <position position="166"/>
    </location>
    <ligand>
        <name>S-adenosyl-L-methionine</name>
        <dbReference type="ChEBI" id="CHEBI:59789"/>
    </ligand>
</feature>
<comment type="catalytic activity">
    <reaction evidence="6">
        <text>L-lysyl-[protein] + 3 S-adenosyl-L-methionine = N(6),N(6),N(6)-trimethyl-L-lysyl-[protein] + 3 S-adenosyl-L-homocysteine + 3 H(+)</text>
        <dbReference type="Rhea" id="RHEA:54192"/>
        <dbReference type="Rhea" id="RHEA-COMP:9752"/>
        <dbReference type="Rhea" id="RHEA-COMP:13826"/>
        <dbReference type="ChEBI" id="CHEBI:15378"/>
        <dbReference type="ChEBI" id="CHEBI:29969"/>
        <dbReference type="ChEBI" id="CHEBI:57856"/>
        <dbReference type="ChEBI" id="CHEBI:59789"/>
        <dbReference type="ChEBI" id="CHEBI:61961"/>
    </reaction>
</comment>
<evidence type="ECO:0000313" key="7">
    <source>
        <dbReference type="EMBL" id="RPD42400.1"/>
    </source>
</evidence>
<evidence type="ECO:0000313" key="8">
    <source>
        <dbReference type="Proteomes" id="UP000279089"/>
    </source>
</evidence>
<evidence type="ECO:0000256" key="1">
    <source>
        <dbReference type="ARBA" id="ARBA00009741"/>
    </source>
</evidence>
<dbReference type="EMBL" id="RMBX01000002">
    <property type="protein sequence ID" value="RPD42400.1"/>
    <property type="molecule type" value="Genomic_DNA"/>
</dbReference>
<evidence type="ECO:0000256" key="4">
    <source>
        <dbReference type="ARBA" id="ARBA00022679"/>
    </source>
</evidence>
<keyword evidence="5 6" id="KW-0949">S-adenosyl-L-methionine</keyword>
<dbReference type="GO" id="GO:0005840">
    <property type="term" value="C:ribosome"/>
    <property type="evidence" value="ECO:0007669"/>
    <property type="project" value="UniProtKB-KW"/>
</dbReference>
<dbReference type="InterPro" id="IPR050078">
    <property type="entry name" value="Ribosomal_L11_MeTrfase_PrmA"/>
</dbReference>
<feature type="binding site" evidence="6">
    <location>
        <position position="209"/>
    </location>
    <ligand>
        <name>S-adenosyl-L-methionine</name>
        <dbReference type="ChEBI" id="CHEBI:59789"/>
    </ligand>
</feature>
<keyword evidence="2 6" id="KW-0963">Cytoplasm</keyword>
<dbReference type="GO" id="GO:0005737">
    <property type="term" value="C:cytoplasm"/>
    <property type="evidence" value="ECO:0007669"/>
    <property type="project" value="UniProtKB-SubCell"/>
</dbReference>
<protein>
    <recommendedName>
        <fullName evidence="6">Ribosomal protein L11 methyltransferase</fullName>
        <shortName evidence="6">L11 Mtase</shortName>
        <ecNumber evidence="6">2.1.1.-</ecNumber>
    </recommendedName>
</protein>
<keyword evidence="8" id="KW-1185">Reference proteome</keyword>
<keyword evidence="4 6" id="KW-0808">Transferase</keyword>
<proteinExistence type="inferred from homology"/>
<dbReference type="PANTHER" id="PTHR43648:SF1">
    <property type="entry name" value="ELECTRON TRANSFER FLAVOPROTEIN BETA SUBUNIT LYSINE METHYLTRANSFERASE"/>
    <property type="match status" value="1"/>
</dbReference>
<dbReference type="InterPro" id="IPR029063">
    <property type="entry name" value="SAM-dependent_MTases_sf"/>
</dbReference>
<sequence length="273" mass="29744">MSHIAITISAPSEIKDILIAQLADVGYEGFEENGDQLIAYIPEEQFDENTITGMLGSHGLDYTKETIAQANWNAVWESNFQPVLVDDFCGIRAGFHASLQGQVKHEIVITPKMSFGTGHHATTYSVIKLMEGMDFKGKRVFDFGTGTGILAILAEKLGAARIDAIDNDTWAVENALENADANGAGAVNIWREDHLESLEGGSYDIVLANINRNILLANMNHMKRILKMHGILVLSGILQIDEPAIVKAAGENGLALDKKAEREHWLALSFTAG</sequence>
<dbReference type="SUPFAM" id="SSF53335">
    <property type="entry name" value="S-adenosyl-L-methionine-dependent methyltransferases"/>
    <property type="match status" value="1"/>
</dbReference>
<dbReference type="GO" id="GO:0032259">
    <property type="term" value="P:methylation"/>
    <property type="evidence" value="ECO:0007669"/>
    <property type="project" value="UniProtKB-KW"/>
</dbReference>
<keyword evidence="3 6" id="KW-0489">Methyltransferase</keyword>
<dbReference type="AlphaFoldDB" id="A0A3N4MQL0"/>
<dbReference type="NCBIfam" id="NF001785">
    <property type="entry name" value="PRK00517.2-2"/>
    <property type="match status" value="1"/>
</dbReference>
<dbReference type="HAMAP" id="MF_00735">
    <property type="entry name" value="Methyltr_PrmA"/>
    <property type="match status" value="1"/>
</dbReference>
<dbReference type="Pfam" id="PF06325">
    <property type="entry name" value="PrmA"/>
    <property type="match status" value="1"/>
</dbReference>
<dbReference type="InterPro" id="IPR004498">
    <property type="entry name" value="Ribosomal_PrmA_MeTrfase"/>
</dbReference>